<dbReference type="EMBL" id="JAAMFM010000002">
    <property type="protein sequence ID" value="NVM93711.1"/>
    <property type="molecule type" value="Genomic_DNA"/>
</dbReference>
<evidence type="ECO:0000256" key="2">
    <source>
        <dbReference type="SAM" id="Phobius"/>
    </source>
</evidence>
<evidence type="ECO:0000256" key="1">
    <source>
        <dbReference type="SAM" id="MobiDB-lite"/>
    </source>
</evidence>
<gene>
    <name evidence="3" type="ORF">G6034_02070</name>
</gene>
<feature type="transmembrane region" description="Helical" evidence="2">
    <location>
        <begin position="65"/>
        <end position="83"/>
    </location>
</feature>
<sequence>MAYPMSRALPGSGRIPLPASPVVWDGYVRKAMRALVLVGLLWALAVAMLGFFSPFHLAHTLEDPALFIPALLFVVGVVGALAVGPEIGANFKHVMGYGFLKQTSALHSRTVAPHRARRVTSAAVLSGLVLGCAAAAAIRLVSGDGLEALLLAGVAVLLLIPARRMLRHARILWRRAQDDRGRLAVLIDDGDHSVGRVVSVTSEKRWVDGMALFHVELEHAAGGREEVTRVRLLSYPVWAPAEGNEYDVWTDPERPFDKDRTLIERRYVGQEFADFAPEPAPLDHEPSRIVEAGGVEAGGVEAGGVEAGGGDAGAGGVRGSVPSPGARGASGRDAPPWMSRESKSVQAAPAARAQRTRLLLALPPLVIAALAVAGALLVPPLVDAVPWWTVAALGLYAVLTVVNAWVYWQFAVRSRWVIRSGVTFGATESAVFVGFFAAGFCVLSTPSLVDGPVHGTAPWTPAHYLVGAALLGAVLVFEWAFSGTAWALNHLNAEYAAPAEVVQEALTGHDPHGIDRLEARYGYRAGVLLCG</sequence>
<keyword evidence="2" id="KW-0812">Transmembrane</keyword>
<evidence type="ECO:0000313" key="3">
    <source>
        <dbReference type="EMBL" id="NVM93711.1"/>
    </source>
</evidence>
<protein>
    <submittedName>
        <fullName evidence="3">Uncharacterized protein</fullName>
    </submittedName>
</protein>
<feature type="transmembrane region" description="Helical" evidence="2">
    <location>
        <begin position="461"/>
        <end position="481"/>
    </location>
</feature>
<feature type="transmembrane region" description="Helical" evidence="2">
    <location>
        <begin position="429"/>
        <end position="449"/>
    </location>
</feature>
<keyword evidence="2" id="KW-0472">Membrane</keyword>
<comment type="caution">
    <text evidence="3">The sequence shown here is derived from an EMBL/GenBank/DDBJ whole genome shotgun (WGS) entry which is preliminary data.</text>
</comment>
<accession>A0A7Y7IDX7</accession>
<dbReference type="AlphaFoldDB" id="A0A7Y7IDX7"/>
<feature type="compositionally biased region" description="Gly residues" evidence="1">
    <location>
        <begin position="307"/>
        <end position="318"/>
    </location>
</feature>
<keyword evidence="4" id="KW-1185">Reference proteome</keyword>
<evidence type="ECO:0000313" key="4">
    <source>
        <dbReference type="Proteomes" id="UP000543556"/>
    </source>
</evidence>
<feature type="transmembrane region" description="Helical" evidence="2">
    <location>
        <begin position="385"/>
        <end position="408"/>
    </location>
</feature>
<feature type="transmembrane region" description="Helical" evidence="2">
    <location>
        <begin position="119"/>
        <end position="142"/>
    </location>
</feature>
<feature type="region of interest" description="Disordered" evidence="1">
    <location>
        <begin position="307"/>
        <end position="346"/>
    </location>
</feature>
<dbReference type="Proteomes" id="UP000543556">
    <property type="component" value="Unassembled WGS sequence"/>
</dbReference>
<feature type="transmembrane region" description="Helical" evidence="2">
    <location>
        <begin position="358"/>
        <end position="379"/>
    </location>
</feature>
<organism evidence="3 4">
    <name type="scientific">Arthrobacter wenxiniae</name>
    <dbReference type="NCBI Taxonomy" id="2713570"/>
    <lineage>
        <taxon>Bacteria</taxon>
        <taxon>Bacillati</taxon>
        <taxon>Actinomycetota</taxon>
        <taxon>Actinomycetes</taxon>
        <taxon>Micrococcales</taxon>
        <taxon>Micrococcaceae</taxon>
        <taxon>Arthrobacter</taxon>
    </lineage>
</organism>
<proteinExistence type="predicted"/>
<name>A0A7Y7IDX7_9MICC</name>
<keyword evidence="2" id="KW-1133">Transmembrane helix</keyword>
<feature type="transmembrane region" description="Helical" evidence="2">
    <location>
        <begin position="148"/>
        <end position="166"/>
    </location>
</feature>
<dbReference type="RefSeq" id="WP_176633444.1">
    <property type="nucleotide sequence ID" value="NZ_JAAMFM010000002.1"/>
</dbReference>
<reference evidence="3 4" key="1">
    <citation type="submission" date="2020-02" db="EMBL/GenBank/DDBJ databases">
        <title>Genome sequence of strain AETb3-4.</title>
        <authorList>
            <person name="Gao J."/>
            <person name="Zhang X."/>
        </authorList>
    </citation>
    <scope>NUCLEOTIDE SEQUENCE [LARGE SCALE GENOMIC DNA]</scope>
    <source>
        <strain evidence="3 4">AETb3-4</strain>
    </source>
</reference>
<feature type="transmembrane region" description="Helical" evidence="2">
    <location>
        <begin position="34"/>
        <end position="53"/>
    </location>
</feature>